<feature type="compositionally biased region" description="Basic and acidic residues" evidence="1">
    <location>
        <begin position="318"/>
        <end position="327"/>
    </location>
</feature>
<accession>A0A1J4L6U4</accession>
<feature type="region of interest" description="Disordered" evidence="1">
    <location>
        <begin position="559"/>
        <end position="580"/>
    </location>
</feature>
<keyword evidence="3" id="KW-1185">Reference proteome</keyword>
<protein>
    <submittedName>
        <fullName evidence="2">Uncharacterized protein</fullName>
    </submittedName>
</protein>
<feature type="region of interest" description="Disordered" evidence="1">
    <location>
        <begin position="250"/>
        <end position="280"/>
    </location>
</feature>
<dbReference type="GeneID" id="94824528"/>
<dbReference type="EMBL" id="MLAK01000001">
    <property type="protein sequence ID" value="OHT17669.1"/>
    <property type="molecule type" value="Genomic_DNA"/>
</dbReference>
<feature type="compositionally biased region" description="Polar residues" evidence="1">
    <location>
        <begin position="303"/>
        <end position="317"/>
    </location>
</feature>
<dbReference type="RefSeq" id="XP_068370805.1">
    <property type="nucleotide sequence ID" value="XM_068489824.1"/>
</dbReference>
<name>A0A1J4L6U4_9EUKA</name>
<reference evidence="2" key="1">
    <citation type="submission" date="2016-10" db="EMBL/GenBank/DDBJ databases">
        <authorList>
            <person name="Benchimol M."/>
            <person name="Almeida L.G."/>
            <person name="Vasconcelos A.T."/>
            <person name="Perreira-Neves A."/>
            <person name="Rosa I.A."/>
            <person name="Tasca T."/>
            <person name="Bogo M.R."/>
            <person name="de Souza W."/>
        </authorList>
    </citation>
    <scope>NUCLEOTIDE SEQUENCE [LARGE SCALE GENOMIC DNA]</scope>
    <source>
        <strain evidence="2">K</strain>
    </source>
</reference>
<gene>
    <name evidence="2" type="ORF">TRFO_00967</name>
</gene>
<organism evidence="2 3">
    <name type="scientific">Tritrichomonas foetus</name>
    <dbReference type="NCBI Taxonomy" id="1144522"/>
    <lineage>
        <taxon>Eukaryota</taxon>
        <taxon>Metamonada</taxon>
        <taxon>Parabasalia</taxon>
        <taxon>Tritrichomonadida</taxon>
        <taxon>Tritrichomonadidae</taxon>
        <taxon>Tritrichomonas</taxon>
    </lineage>
</organism>
<evidence type="ECO:0000256" key="1">
    <source>
        <dbReference type="SAM" id="MobiDB-lite"/>
    </source>
</evidence>
<proteinExistence type="predicted"/>
<evidence type="ECO:0000313" key="2">
    <source>
        <dbReference type="EMBL" id="OHT17669.1"/>
    </source>
</evidence>
<evidence type="ECO:0000313" key="3">
    <source>
        <dbReference type="Proteomes" id="UP000179807"/>
    </source>
</evidence>
<sequence length="713" mass="82047">MEESRRKKRIKNRQPTHLFFFFDKVLHAVTLINKRLTFSLSLHPTIYPILFPPVYAKFSHVKISYGFSIPLSSLSELSIANLKIILYIKESDSSKILGKCSIPLQDISVPEDLEQHMPFYFYNMVQFPLHANNVSATKAPTEICRIIGSVALGMDSHESIIAPTQLFHVEQIRYKKSKKASHVQKSEKLALTQVNYIAKNWQKFAEMNGWIPPSDEQFSDDHPNIEFNKNIDQYSNNEIILNSNHEIVLSQSPNRNQSEKKVEKKRNSKINLSSKDKKSITLNPKNNRILQNAINRNSKLIKSSNNYHNTHGVQNNEIKNENDERKPKFSGLMDRKLLNFNSPIPKNEINNRTASYLSDASSTLARGDSMDHLSFHSSKKPIYTLKKNARSSSIGPQRTTQYQLMTAFELDDTFPDKVLKNFQSDPPPRFSDMEEAVEETITSNYQELESQYEKSTQSLGFFEIDTVISSVSEEFLSSNTEARENKDRRSLIKEKEHNHVQEIKNEKNVSDHDEIQIQPNKNIQSNEETSHVDETQSLSEEIINHDSQNENMENNKFEDGNDLQSHGKFPTETTDETTSTLSNHPEIVIIENDDTIHEKSLENDNISDIRSNQSFQSNAFDSLEAMINAPTVPKQYQIDHYEIFDSQPSFIFQQNQIISVHIFRVKPDPRQRKVTLNFRPPPIIKSPSLEKILDEGMMELSLDLDMSYSDSAE</sequence>
<comment type="caution">
    <text evidence="2">The sequence shown here is derived from an EMBL/GenBank/DDBJ whole genome shotgun (WGS) entry which is preliminary data.</text>
</comment>
<dbReference type="AlphaFoldDB" id="A0A1J4L6U4"/>
<dbReference type="Proteomes" id="UP000179807">
    <property type="component" value="Unassembled WGS sequence"/>
</dbReference>
<feature type="region of interest" description="Disordered" evidence="1">
    <location>
        <begin position="303"/>
        <end position="327"/>
    </location>
</feature>
<dbReference type="VEuPathDB" id="TrichDB:TRFO_00967"/>